<proteinExistence type="predicted"/>
<sequence>MTGGCCSLSGYSHSESGRCATGSRTATRVRYARGLKSGAFCELIRIARGVDVRATLVSPCESGALSESSE</sequence>
<dbReference type="AlphaFoldDB" id="A0A0L9TTY8"/>
<accession>A0A0L9TTY8</accession>
<organism evidence="1 2">
    <name type="scientific">Phaseolus angularis</name>
    <name type="common">Azuki bean</name>
    <name type="synonym">Vigna angularis</name>
    <dbReference type="NCBI Taxonomy" id="3914"/>
    <lineage>
        <taxon>Eukaryota</taxon>
        <taxon>Viridiplantae</taxon>
        <taxon>Streptophyta</taxon>
        <taxon>Embryophyta</taxon>
        <taxon>Tracheophyta</taxon>
        <taxon>Spermatophyta</taxon>
        <taxon>Magnoliopsida</taxon>
        <taxon>eudicotyledons</taxon>
        <taxon>Gunneridae</taxon>
        <taxon>Pentapetalae</taxon>
        <taxon>rosids</taxon>
        <taxon>fabids</taxon>
        <taxon>Fabales</taxon>
        <taxon>Fabaceae</taxon>
        <taxon>Papilionoideae</taxon>
        <taxon>50 kb inversion clade</taxon>
        <taxon>NPAAA clade</taxon>
        <taxon>indigoferoid/millettioid clade</taxon>
        <taxon>Phaseoleae</taxon>
        <taxon>Vigna</taxon>
    </lineage>
</organism>
<name>A0A0L9TTY8_PHAAN</name>
<dbReference type="EMBL" id="CM003372">
    <property type="protein sequence ID" value="KOM34053.1"/>
    <property type="molecule type" value="Genomic_DNA"/>
</dbReference>
<reference evidence="2" key="1">
    <citation type="journal article" date="2015" name="Proc. Natl. Acad. Sci. U.S.A.">
        <title>Genome sequencing of adzuki bean (Vigna angularis) provides insight into high starch and low fat accumulation and domestication.</title>
        <authorList>
            <person name="Yang K."/>
            <person name="Tian Z."/>
            <person name="Chen C."/>
            <person name="Luo L."/>
            <person name="Zhao B."/>
            <person name="Wang Z."/>
            <person name="Yu L."/>
            <person name="Li Y."/>
            <person name="Sun Y."/>
            <person name="Li W."/>
            <person name="Chen Y."/>
            <person name="Li Y."/>
            <person name="Zhang Y."/>
            <person name="Ai D."/>
            <person name="Zhao J."/>
            <person name="Shang C."/>
            <person name="Ma Y."/>
            <person name="Wu B."/>
            <person name="Wang M."/>
            <person name="Gao L."/>
            <person name="Sun D."/>
            <person name="Zhang P."/>
            <person name="Guo F."/>
            <person name="Wang W."/>
            <person name="Li Y."/>
            <person name="Wang J."/>
            <person name="Varshney R.K."/>
            <person name="Wang J."/>
            <person name="Ling H.Q."/>
            <person name="Wan P."/>
        </authorList>
    </citation>
    <scope>NUCLEOTIDE SEQUENCE</scope>
    <source>
        <strain evidence="2">cv. Jingnong 6</strain>
    </source>
</reference>
<protein>
    <submittedName>
        <fullName evidence="1">Uncharacterized protein</fullName>
    </submittedName>
</protein>
<gene>
    <name evidence="1" type="ORF">LR48_Vigan02g020300</name>
</gene>
<dbReference type="Proteomes" id="UP000053144">
    <property type="component" value="Chromosome 2"/>
</dbReference>
<dbReference type="Gramene" id="KOM34053">
    <property type="protein sequence ID" value="KOM34053"/>
    <property type="gene ID" value="LR48_Vigan02g020300"/>
</dbReference>
<evidence type="ECO:0000313" key="2">
    <source>
        <dbReference type="Proteomes" id="UP000053144"/>
    </source>
</evidence>
<evidence type="ECO:0000313" key="1">
    <source>
        <dbReference type="EMBL" id="KOM34053.1"/>
    </source>
</evidence>